<dbReference type="InterPro" id="IPR016036">
    <property type="entry name" value="Malonyl_transacylase_ACP-bd"/>
</dbReference>
<dbReference type="InterPro" id="IPR049490">
    <property type="entry name" value="C883_1060-like_KR_N"/>
</dbReference>
<dbReference type="SUPFAM" id="SSF51735">
    <property type="entry name" value="NAD(P)-binding Rossmann-fold domains"/>
    <property type="match status" value="2"/>
</dbReference>
<dbReference type="FunFam" id="3.40.50.12780:FF:000012">
    <property type="entry name" value="Non-ribosomal peptide synthetase"/>
    <property type="match status" value="1"/>
</dbReference>
<dbReference type="GO" id="GO:0004312">
    <property type="term" value="F:fatty acid synthase activity"/>
    <property type="evidence" value="ECO:0007669"/>
    <property type="project" value="TreeGrafter"/>
</dbReference>
<dbReference type="GO" id="GO:0004315">
    <property type="term" value="F:3-oxoacyl-[acyl-carrier-protein] synthase activity"/>
    <property type="evidence" value="ECO:0007669"/>
    <property type="project" value="InterPro"/>
</dbReference>
<dbReference type="Gene3D" id="3.30.559.30">
    <property type="entry name" value="Nonribosomal peptide synthetase, condensation domain"/>
    <property type="match status" value="1"/>
</dbReference>
<dbReference type="Pfam" id="PF13193">
    <property type="entry name" value="AMP-binding_C"/>
    <property type="match status" value="1"/>
</dbReference>
<dbReference type="SMART" id="SM00822">
    <property type="entry name" value="PKS_KR"/>
    <property type="match status" value="1"/>
</dbReference>
<dbReference type="Pfam" id="PF21394">
    <property type="entry name" value="Beta-ketacyl_N"/>
    <property type="match status" value="1"/>
</dbReference>
<keyword evidence="6" id="KW-0547">Nucleotide-binding</keyword>
<feature type="domain" description="Carrier" evidence="12">
    <location>
        <begin position="942"/>
        <end position="1017"/>
    </location>
</feature>
<organism evidence="14 15">
    <name type="scientific">Bacillus cereus</name>
    <dbReference type="NCBI Taxonomy" id="1396"/>
    <lineage>
        <taxon>Bacteria</taxon>
        <taxon>Bacillati</taxon>
        <taxon>Bacillota</taxon>
        <taxon>Bacilli</taxon>
        <taxon>Bacillales</taxon>
        <taxon>Bacillaceae</taxon>
        <taxon>Bacillus</taxon>
        <taxon>Bacillus cereus group</taxon>
    </lineage>
</organism>
<evidence type="ECO:0000256" key="9">
    <source>
        <dbReference type="ARBA" id="ARBA00023098"/>
    </source>
</evidence>
<dbReference type="InterPro" id="IPR000873">
    <property type="entry name" value="AMP-dep_synth/lig_dom"/>
</dbReference>
<dbReference type="InterPro" id="IPR036291">
    <property type="entry name" value="NAD(P)-bd_dom_sf"/>
</dbReference>
<dbReference type="NCBIfam" id="TIGR01733">
    <property type="entry name" value="AA-adenyl-dom"/>
    <property type="match status" value="1"/>
</dbReference>
<dbReference type="PANTHER" id="PTHR43775">
    <property type="entry name" value="FATTY ACID SYNTHASE"/>
    <property type="match status" value="1"/>
</dbReference>
<dbReference type="InterPro" id="IPR020806">
    <property type="entry name" value="PKS_PP-bd"/>
</dbReference>
<dbReference type="Proteomes" id="UP000035214">
    <property type="component" value="Unassembled WGS sequence"/>
</dbReference>
<evidence type="ECO:0000259" key="13">
    <source>
        <dbReference type="PROSITE" id="PS52004"/>
    </source>
</evidence>
<dbReference type="PANTHER" id="PTHR43775:SF51">
    <property type="entry name" value="INACTIVE PHENOLPHTHIOCEROL SYNTHESIS POLYKETIDE SYNTHASE TYPE I PKS1-RELATED"/>
    <property type="match status" value="1"/>
</dbReference>
<dbReference type="Gene3D" id="1.10.1200.10">
    <property type="entry name" value="ACP-like"/>
    <property type="match status" value="2"/>
</dbReference>
<keyword evidence="4" id="KW-0597">Phosphoprotein</keyword>
<evidence type="ECO:0000256" key="4">
    <source>
        <dbReference type="ARBA" id="ARBA00022553"/>
    </source>
</evidence>
<gene>
    <name evidence="14" type="ORF">B4077_3529</name>
</gene>
<dbReference type="InterPro" id="IPR014043">
    <property type="entry name" value="Acyl_transferase_dom"/>
</dbReference>
<evidence type="ECO:0000313" key="15">
    <source>
        <dbReference type="Proteomes" id="UP000035214"/>
    </source>
</evidence>
<dbReference type="SUPFAM" id="SSF52151">
    <property type="entry name" value="FabD/lysophospholipase-like"/>
    <property type="match status" value="1"/>
</dbReference>
<dbReference type="PROSITE" id="PS00455">
    <property type="entry name" value="AMP_BINDING"/>
    <property type="match status" value="1"/>
</dbReference>
<dbReference type="FunFam" id="3.30.300.30:FF:000010">
    <property type="entry name" value="Enterobactin synthetase component F"/>
    <property type="match status" value="1"/>
</dbReference>
<dbReference type="EC" id="2.3.1.39" evidence="14"/>
<evidence type="ECO:0000256" key="6">
    <source>
        <dbReference type="ARBA" id="ARBA00022741"/>
    </source>
</evidence>
<dbReference type="SUPFAM" id="SSF47336">
    <property type="entry name" value="ACP-like"/>
    <property type="match status" value="2"/>
</dbReference>
<dbReference type="PROSITE" id="PS52004">
    <property type="entry name" value="KS3_2"/>
    <property type="match status" value="1"/>
</dbReference>
<feature type="domain" description="Ketosynthase family 3 (KS3)" evidence="13">
    <location>
        <begin position="1036"/>
        <end position="1456"/>
    </location>
</feature>
<dbReference type="Pfam" id="PF00698">
    <property type="entry name" value="Acyl_transf_1"/>
    <property type="match status" value="1"/>
</dbReference>
<dbReference type="SMART" id="SM00825">
    <property type="entry name" value="PKS_KS"/>
    <property type="match status" value="1"/>
</dbReference>
<dbReference type="PROSITE" id="PS00606">
    <property type="entry name" value="KS3_1"/>
    <property type="match status" value="1"/>
</dbReference>
<dbReference type="GO" id="GO:0005524">
    <property type="term" value="F:ATP binding"/>
    <property type="evidence" value="ECO:0007669"/>
    <property type="project" value="UniProtKB-KW"/>
</dbReference>
<dbReference type="InterPro" id="IPR010071">
    <property type="entry name" value="AA_adenyl_dom"/>
</dbReference>
<dbReference type="GO" id="GO:0031177">
    <property type="term" value="F:phosphopantetheine binding"/>
    <property type="evidence" value="ECO:0007669"/>
    <property type="project" value="InterPro"/>
</dbReference>
<dbReference type="SUPFAM" id="SSF55048">
    <property type="entry name" value="Probable ACP-binding domain of malonyl-CoA ACP transacylase"/>
    <property type="match status" value="1"/>
</dbReference>
<keyword evidence="14" id="KW-0012">Acyltransferase</keyword>
<comment type="caution">
    <text evidence="14">The sequence shown here is derived from an EMBL/GenBank/DDBJ whole genome shotgun (WGS) entry which is preliminary data.</text>
</comment>
<comment type="similarity">
    <text evidence="2">Belongs to the ATP-dependent AMP-binding enzyme family.</text>
</comment>
<dbReference type="InterPro" id="IPR023213">
    <property type="entry name" value="CAT-like_dom_sf"/>
</dbReference>
<dbReference type="InterPro" id="IPR050091">
    <property type="entry name" value="PKS_NRPS_Biosynth_Enz"/>
</dbReference>
<dbReference type="PROSITE" id="PS50075">
    <property type="entry name" value="CARRIER"/>
    <property type="match status" value="2"/>
</dbReference>
<dbReference type="Pfam" id="PF00668">
    <property type="entry name" value="Condensation"/>
    <property type="match status" value="1"/>
</dbReference>
<dbReference type="InterPro" id="IPR057326">
    <property type="entry name" value="KR_dom"/>
</dbReference>
<dbReference type="InterPro" id="IPR001242">
    <property type="entry name" value="Condensation_dom"/>
</dbReference>
<feature type="domain" description="Carrier" evidence="12">
    <location>
        <begin position="2458"/>
        <end position="2533"/>
    </location>
</feature>
<evidence type="ECO:0000256" key="11">
    <source>
        <dbReference type="ARBA" id="ARBA00029443"/>
    </source>
</evidence>
<keyword evidence="9" id="KW-0443">Lipid metabolism</keyword>
<protein>
    <submittedName>
        <fullName evidence="14">Malonyl CoA-acyl carrier protein transacylase</fullName>
        <ecNumber evidence="14">2.3.1.39</ecNumber>
    </submittedName>
</protein>
<dbReference type="Pfam" id="PF08659">
    <property type="entry name" value="KR"/>
    <property type="match status" value="1"/>
</dbReference>
<dbReference type="GO" id="GO:0004314">
    <property type="term" value="F:[acyl-carrier-protein] S-malonyltransferase activity"/>
    <property type="evidence" value="ECO:0007669"/>
    <property type="project" value="UniProtKB-EC"/>
</dbReference>
<dbReference type="Pfam" id="PF00550">
    <property type="entry name" value="PP-binding"/>
    <property type="match status" value="2"/>
</dbReference>
<dbReference type="InterPro" id="IPR001227">
    <property type="entry name" value="Ac_transferase_dom_sf"/>
</dbReference>
<dbReference type="EMBL" id="LCYI01000022">
    <property type="protein sequence ID" value="KLA29469.1"/>
    <property type="molecule type" value="Genomic_DNA"/>
</dbReference>
<evidence type="ECO:0000256" key="7">
    <source>
        <dbReference type="ARBA" id="ARBA00022832"/>
    </source>
</evidence>
<dbReference type="CDD" id="cd08953">
    <property type="entry name" value="KR_2_SDR_x"/>
    <property type="match status" value="1"/>
</dbReference>
<dbReference type="InterPro" id="IPR020841">
    <property type="entry name" value="PKS_Beta-ketoAc_synthase_dom"/>
</dbReference>
<dbReference type="Gene3D" id="2.30.38.10">
    <property type="entry name" value="Luciferase, Domain 3"/>
    <property type="match status" value="1"/>
</dbReference>
<dbReference type="InterPro" id="IPR018201">
    <property type="entry name" value="Ketoacyl_synth_AS"/>
</dbReference>
<dbReference type="Gene3D" id="3.30.70.250">
    <property type="entry name" value="Malonyl-CoA ACP transacylase, ACP-binding"/>
    <property type="match status" value="1"/>
</dbReference>
<name>A0A0G8EZ69_BACCE</name>
<dbReference type="InterPro" id="IPR009081">
    <property type="entry name" value="PP-bd_ACP"/>
</dbReference>
<dbReference type="FunFam" id="3.40.50.980:FF:000002">
    <property type="entry name" value="Enterobactin synthetase component F"/>
    <property type="match status" value="1"/>
</dbReference>
<keyword evidence="3" id="KW-0596">Phosphopantetheine</keyword>
<dbReference type="InterPro" id="IPR014030">
    <property type="entry name" value="Ketoacyl_synth_N"/>
</dbReference>
<sequence length="2562" mass="291059">MRKAVKIHKEDIEDVIALTPVQEGILYHYLKEPEGKLYHEELRLCLTGKINIPKFEEAWNYVTRENEMLRTIFRWEKVKQPVQLILKEHTPNIIYSDGKVSNDTESFDLQTVPFSIELCHLNEGEYEMVLRHHHILFDGWSNGIILQEFIKVYRELIKGDVRSSINKKKFKEYILWQQKQDKSKQKLFWEQYLNELTEQINLSNKNSNQLKKAKTYVKEIDKERSDRFRSFASNQGVTLATLFYTAWGLLLQRYKNSEDVIFGTTVSGRSIPMHGLSEMVGLFINTPPLRVSADGRMTVSDLLQRIQSDVQRRTEYETTPIVDLNVSFDTIMVVENYPLDIEKLKEIDESVRISGYEVNEMTNYDLTVSIECFDSIKLAMMWPEDVFDESIITSITNHFIQLLDSMLLDEGQPIQTLKMLDEAEEKFLLQGGQNQSATFPHTTLHQLIEMQAEKHPERVALTFENSEMTYGELNERADKVAFALLKEGVTLDSPVAVMLDYSFNMIISLLGILKAGGAYVPIDPDYPQERIDFILQDSGSNVIITSNLFEDKVKFDSTILFIEELNKTPMQDFERVDVAPNNLAYVIYTSGTTGRPKGVMIEHSNVIQLVMHQPNSFKFSSNDVWLLFHSFCFDMSVWEIFGSLTYGGRLVLATKETIRDTYKLAQLIADEGVTVLNQTPSAFYVFQQVVEEMPKLAFNIRLITFGGEMLKPGLLQSWFKRSPNTVIVNMYGITETTVHVTYKEIGEKEMHSNLSAIGVPLPTYSCYVFDKHMNPTPKGMQGELYVGGHGVARGYLNRPELNSERFIQNPYNPSERLYRSGDLVRILENGEMEYIGRSDHQVKIRGYRIETGEIEHHLQQHADVKEAVVLSIAFGEEQELCAYILTDQDISQNELRYYLTDKIPSYMIPMYFVLLSEMPLTTNGKVNRRALPKPTKLVQPNDLLDELETTVADVWKEVLGVEKVGLYDNFFDVGGNSLKMVRLFSRLRSKFEKELTMPMLFRYPTVHDQASYFRSDNDMDHHPEEVKKENLLSMNKNDVAVVGMAVRMPGASNLKQFWSNLEKGIESIRTFTDEELSEMGIPKEVIQKPNYIKSKGYLEDVDAFDNEFFDYSLKEAEMMDPQLRILHECAWEALEQAGEVNSSHMNTGVYVGGSPNFHWLRSIASESSNTLEDFQAMLLNEKDFFATRLAYKLNLKGPAITVQTACSTSLVAIQNAWADLIDGRCDIALAGGVSITYPTKTGYLYEDGMIFSPDGHCRAFDKDAQGTVGGNGAGIVVLKRLEDALRDGNLIHGVIKGAAVNNDGSNKAGFTAPGVDGQAAVIKSAHEIAGVKPEEISYIETHGTGTQLGDPIEVEALKLAFGKQEPGRVLIGSVKTNIGHLDAAAGVGGFIKTVLALKNKKIPPSLHYNNPNPSIDFGNNPFRVNTELIPWKEEVRRAGVSSFGMGGTNAHIVLESVPDNAKNFEKQSWNLLTVSAKTEESLDKATNDLLLHLKENPEISLSDTAYTLQKGRREFSYRTAVVANGIEDAIEKLGDTGLEKTNAMESRPLAFLFSGQGSQYINMGRDLYENEPVFREHVDQGLALLSNWLDIDMKNILYPTKETEDKATEQLNRTSMTQPLLFTIEYALAKLLMNWGVYPRVMFGHSIGEFVAACLAEVMSYEDALHLVMIRGKLMNSVPEGAMLSVNLSVEELQTYITDDVDIAAVNSSQHSVISGTVLSINKIEELLLNHGVKTTRLFTSHAFHSRMMDEVLDSFEQAVGNIKLSSPKIPYISNVTGEMITANQATSPSYWAQHLRSTVQFSKGLSEIFHLKNVICLEIGPGNALSTFVLKHLNRSKDQLALNMLRHPLDKSNDLELLCKQMGRLWMQGGTINWNTFNNSENKRLLDLPTYPFMKKRFKADPFFNTQSQSLTQETRGHNKQANIKDWFYLPSWERKTLKSIQIKKEQKYKWLIFNDHLNRFNRLIEKLKREGHDVIEVKTGGIFSEKSDGLYTICPSQKMHYEMLFSELEQKDLLPNKIIHAWSFNPVNEVILDQERIERSMNEGYYSLLYIAQAIGKINYEGALQLNIFTDRMFEVTGTELNLKPEQATILGFSKICNLEFQNIKCRTIDMDTDSQKMFEEAGLMESYVDSTDIVVAYRGRHRWAQTIIQSPFEEEDVEIDRLREGGVYLITGGLGGIGFEIAKDLANRVPNVKLILIGRSEFPPRNQWEQYLENKDERVSRVISDLLTMESQGAEYMILSSDVSNQDDMKQAIEKAKSRFGSINGVIHAAGVADYLGIMMNREKESNNKILAPKIKGTLVLDALLKDEPIDFFVLCSSIGNVAYHMKFGQSGYNAANEFLDAFAFYKRAHDGVFTVAINWPDWQEVGMSLKSAEIWAKQFNMDMESVLHDGVTVEEGLKVFRSIINRNQQQVVVSPIDLHWKLLNGANYYNELLEKGSKNRLKQNRSDVSTTYRPPTNEIEQQLYELLKDMFGIEEIGIYDNFFDLGMSSLDLVRINVKLKEAFKRDLPIVVLYEHTSIKSLAKYLSNQEVNNNLTNKKELLKAKSVMKNTLSALKSRK</sequence>
<dbReference type="InterPro" id="IPR020845">
    <property type="entry name" value="AMP-binding_CS"/>
</dbReference>
<dbReference type="FunFam" id="2.30.38.10:FF:000001">
    <property type="entry name" value="Non-ribosomal peptide synthetase PvdI"/>
    <property type="match status" value="1"/>
</dbReference>
<dbReference type="FunFam" id="3.40.50.980:FF:000001">
    <property type="entry name" value="Non-ribosomal peptide synthetase"/>
    <property type="match status" value="1"/>
</dbReference>
<dbReference type="GO" id="GO:0006633">
    <property type="term" value="P:fatty acid biosynthetic process"/>
    <property type="evidence" value="ECO:0007669"/>
    <property type="project" value="InterPro"/>
</dbReference>
<evidence type="ECO:0000256" key="3">
    <source>
        <dbReference type="ARBA" id="ARBA00022450"/>
    </source>
</evidence>
<evidence type="ECO:0000256" key="2">
    <source>
        <dbReference type="ARBA" id="ARBA00006432"/>
    </source>
</evidence>
<dbReference type="FunFam" id="3.40.47.10:FF:000042">
    <property type="entry name" value="Polyketide synthase Pks13"/>
    <property type="match status" value="1"/>
</dbReference>
<evidence type="ECO:0000256" key="5">
    <source>
        <dbReference type="ARBA" id="ARBA00022679"/>
    </source>
</evidence>
<accession>A0A0G8EZ69</accession>
<dbReference type="Pfam" id="PF02801">
    <property type="entry name" value="Ketoacyl-synt_C"/>
    <property type="match status" value="1"/>
</dbReference>
<dbReference type="InterPro" id="IPR013968">
    <property type="entry name" value="PKS_KR"/>
</dbReference>
<evidence type="ECO:0000256" key="8">
    <source>
        <dbReference type="ARBA" id="ARBA00022840"/>
    </source>
</evidence>
<comment type="similarity">
    <text evidence="11">In the C-terminal section; belongs to the NRP synthetase family.</text>
</comment>
<dbReference type="Gene3D" id="3.30.559.10">
    <property type="entry name" value="Chloramphenicol acetyltransferase-like domain"/>
    <property type="match status" value="1"/>
</dbReference>
<dbReference type="InterPro" id="IPR036736">
    <property type="entry name" value="ACP-like_sf"/>
</dbReference>
<dbReference type="InterPro" id="IPR045851">
    <property type="entry name" value="AMP-bd_C_sf"/>
</dbReference>
<dbReference type="InterPro" id="IPR014031">
    <property type="entry name" value="Ketoacyl_synth_C"/>
</dbReference>
<dbReference type="GO" id="GO:0043041">
    <property type="term" value="P:amino acid activation for nonribosomal peptide biosynthetic process"/>
    <property type="evidence" value="ECO:0007669"/>
    <property type="project" value="UniProtKB-ARBA"/>
</dbReference>
<keyword evidence="7" id="KW-0276">Fatty acid metabolism</keyword>
<dbReference type="RefSeq" id="WP_046955340.1">
    <property type="nucleotide sequence ID" value="NZ_LCYI01000022.1"/>
</dbReference>
<dbReference type="Gene3D" id="3.30.300.30">
    <property type="match status" value="1"/>
</dbReference>
<evidence type="ECO:0000313" key="14">
    <source>
        <dbReference type="EMBL" id="KLA29469.1"/>
    </source>
</evidence>
<evidence type="ECO:0000256" key="10">
    <source>
        <dbReference type="ARBA" id="ARBA00023268"/>
    </source>
</evidence>
<proteinExistence type="inferred from homology"/>
<dbReference type="Pfam" id="PF22621">
    <property type="entry name" value="CurL-like_PKS_C"/>
    <property type="match status" value="1"/>
</dbReference>
<dbReference type="SMART" id="SM00823">
    <property type="entry name" value="PKS_PP"/>
    <property type="match status" value="2"/>
</dbReference>
<dbReference type="CDD" id="cd05930">
    <property type="entry name" value="A_NRPS"/>
    <property type="match status" value="1"/>
</dbReference>
<dbReference type="SMART" id="SM00827">
    <property type="entry name" value="PKS_AT"/>
    <property type="match status" value="1"/>
</dbReference>
<dbReference type="Gene3D" id="3.40.366.10">
    <property type="entry name" value="Malonyl-Coenzyme A Acyl Carrier Protein, domain 2"/>
    <property type="match status" value="1"/>
</dbReference>
<dbReference type="Pfam" id="PF00109">
    <property type="entry name" value="ketoacyl-synt"/>
    <property type="match status" value="1"/>
</dbReference>
<dbReference type="Gene3D" id="3.40.50.980">
    <property type="match status" value="2"/>
</dbReference>
<dbReference type="Gene3D" id="3.40.47.10">
    <property type="match status" value="1"/>
</dbReference>
<keyword evidence="8" id="KW-0067">ATP-binding</keyword>
<dbReference type="InterPro" id="IPR016035">
    <property type="entry name" value="Acyl_Trfase/lysoPLipase"/>
</dbReference>
<reference evidence="14 15" key="1">
    <citation type="submission" date="2015-04" db="EMBL/GenBank/DDBJ databases">
        <title>Draft Genome Sequences of Eight Spore-Forming Food Isolates of Bacillus cereus Genome sequencing.</title>
        <authorList>
            <person name="Krawcyk A.O."/>
            <person name="de Jong A."/>
            <person name="Eijlander R.T."/>
            <person name="Berendsen E.M."/>
            <person name="Holsappel S."/>
            <person name="Wells-Bennik M."/>
            <person name="Kuipers O.P."/>
        </authorList>
    </citation>
    <scope>NUCLEOTIDE SEQUENCE [LARGE SCALE GENOMIC DNA]</scope>
    <source>
        <strain evidence="14 15">B4077</strain>
    </source>
</reference>
<dbReference type="InterPro" id="IPR016039">
    <property type="entry name" value="Thiolase-like"/>
</dbReference>
<dbReference type="Pfam" id="PF00501">
    <property type="entry name" value="AMP-binding"/>
    <property type="match status" value="1"/>
</dbReference>
<evidence type="ECO:0000256" key="1">
    <source>
        <dbReference type="ARBA" id="ARBA00001957"/>
    </source>
</evidence>
<dbReference type="Gene3D" id="3.40.50.720">
    <property type="entry name" value="NAD(P)-binding Rossmann-like Domain"/>
    <property type="match status" value="1"/>
</dbReference>
<evidence type="ECO:0000259" key="12">
    <source>
        <dbReference type="PROSITE" id="PS50075"/>
    </source>
</evidence>
<dbReference type="GO" id="GO:0044550">
    <property type="term" value="P:secondary metabolite biosynthetic process"/>
    <property type="evidence" value="ECO:0007669"/>
    <property type="project" value="UniProtKB-ARBA"/>
</dbReference>
<keyword evidence="10" id="KW-0511">Multifunctional enzyme</keyword>
<dbReference type="InterPro" id="IPR025110">
    <property type="entry name" value="AMP-bd_C"/>
</dbReference>
<comment type="cofactor">
    <cofactor evidence="1">
        <name>pantetheine 4'-phosphate</name>
        <dbReference type="ChEBI" id="CHEBI:47942"/>
    </cofactor>
</comment>
<dbReference type="SUPFAM" id="SSF52777">
    <property type="entry name" value="CoA-dependent acyltransferases"/>
    <property type="match status" value="2"/>
</dbReference>
<dbReference type="PATRIC" id="fig|1396.428.peg.4629"/>
<dbReference type="Gene3D" id="3.30.70.3290">
    <property type="match status" value="1"/>
</dbReference>
<dbReference type="CDD" id="cd00833">
    <property type="entry name" value="PKS"/>
    <property type="match status" value="1"/>
</dbReference>
<dbReference type="SUPFAM" id="SSF56801">
    <property type="entry name" value="Acetyl-CoA synthetase-like"/>
    <property type="match status" value="1"/>
</dbReference>
<dbReference type="SUPFAM" id="SSF53901">
    <property type="entry name" value="Thiolase-like"/>
    <property type="match status" value="1"/>
</dbReference>
<keyword evidence="5 14" id="KW-0808">Transferase</keyword>